<dbReference type="AlphaFoldDB" id="A0A4Q2A8J8"/>
<gene>
    <name evidence="2" type="ORF">D6C19_10445</name>
</gene>
<dbReference type="CDD" id="cd00211">
    <property type="entry name" value="PTS_IIA_fru"/>
    <property type="match status" value="1"/>
</dbReference>
<sequence>MPIDYHAMLHPELIFLDLAADSEAQLFEQVGKRLQKLGYVKESYAGALEKREQEFPTGLVTKYLPVALPHTDPEHVNQAFICMVKNEKLLDVLQMGLNEPMQAQYFFFLGITDSRNQVILLQKFMKLLQDQEFVAGLTNISAENEMFEFLQREFDK</sequence>
<keyword evidence="2" id="KW-0762">Sugar transport</keyword>
<name>A0A4Q2A8J8_9LACO</name>
<evidence type="ECO:0000313" key="2">
    <source>
        <dbReference type="EMBL" id="RXV64970.1"/>
    </source>
</evidence>
<dbReference type="Gene3D" id="3.40.930.10">
    <property type="entry name" value="Mannitol-specific EII, Chain A"/>
    <property type="match status" value="1"/>
</dbReference>
<feature type="domain" description="PTS EIIA type-2" evidence="1">
    <location>
        <begin position="7"/>
        <end position="153"/>
    </location>
</feature>
<dbReference type="RefSeq" id="WP_119448471.1">
    <property type="nucleotide sequence ID" value="NZ_QWMU01000076.1"/>
</dbReference>
<evidence type="ECO:0000259" key="1">
    <source>
        <dbReference type="PROSITE" id="PS51094"/>
    </source>
</evidence>
<reference evidence="2 3" key="1">
    <citation type="submission" date="2018-09" db="EMBL/GenBank/DDBJ databases">
        <title>Murine metabolic-syndrome-specific gut microbial biobank.</title>
        <authorList>
            <person name="Liu C."/>
        </authorList>
    </citation>
    <scope>NUCLEOTIDE SEQUENCE [LARGE SCALE GENOMIC DNA]</scope>
    <source>
        <strain evidence="2 3">C-30</strain>
    </source>
</reference>
<dbReference type="PANTHER" id="PTHR47738">
    <property type="entry name" value="PTS SYSTEM FRUCTOSE-LIKE EIIA COMPONENT-RELATED"/>
    <property type="match status" value="1"/>
</dbReference>
<keyword evidence="2" id="KW-0813">Transport</keyword>
<dbReference type="InterPro" id="IPR051541">
    <property type="entry name" value="PTS_SugarTrans_NitroReg"/>
</dbReference>
<comment type="caution">
    <text evidence="2">The sequence shown here is derived from an EMBL/GenBank/DDBJ whole genome shotgun (WGS) entry which is preliminary data.</text>
</comment>
<dbReference type="EMBL" id="QZFR01000109">
    <property type="protein sequence ID" value="RXV64970.1"/>
    <property type="molecule type" value="Genomic_DNA"/>
</dbReference>
<dbReference type="Pfam" id="PF00359">
    <property type="entry name" value="PTS_EIIA_2"/>
    <property type="match status" value="1"/>
</dbReference>
<dbReference type="InterPro" id="IPR002178">
    <property type="entry name" value="PTS_EIIA_type-2_dom"/>
</dbReference>
<dbReference type="InterPro" id="IPR016152">
    <property type="entry name" value="PTrfase/Anion_transptr"/>
</dbReference>
<proteinExistence type="predicted"/>
<dbReference type="PANTHER" id="PTHR47738:SF3">
    <property type="entry name" value="PHOSPHOTRANSFERASE SYSTEM MANNITOL_FRUCTOSE-SPECIFIC IIA DOMAIN CONTAINING PROTEIN"/>
    <property type="match status" value="1"/>
</dbReference>
<accession>A0A4Q2A8J8</accession>
<dbReference type="SUPFAM" id="SSF55804">
    <property type="entry name" value="Phoshotransferase/anion transport protein"/>
    <property type="match status" value="1"/>
</dbReference>
<dbReference type="Proteomes" id="UP000289316">
    <property type="component" value="Unassembled WGS sequence"/>
</dbReference>
<organism evidence="2 3">
    <name type="scientific">Ligilactobacillus murinus</name>
    <dbReference type="NCBI Taxonomy" id="1622"/>
    <lineage>
        <taxon>Bacteria</taxon>
        <taxon>Bacillati</taxon>
        <taxon>Bacillota</taxon>
        <taxon>Bacilli</taxon>
        <taxon>Lactobacillales</taxon>
        <taxon>Lactobacillaceae</taxon>
        <taxon>Ligilactobacillus</taxon>
    </lineage>
</organism>
<evidence type="ECO:0000313" key="3">
    <source>
        <dbReference type="Proteomes" id="UP000289316"/>
    </source>
</evidence>
<protein>
    <submittedName>
        <fullName evidence="2">PTS sugar transporter subunit IIA</fullName>
    </submittedName>
</protein>
<dbReference type="OrthoDB" id="370976at2"/>
<dbReference type="PROSITE" id="PS51094">
    <property type="entry name" value="PTS_EIIA_TYPE_2"/>
    <property type="match status" value="1"/>
</dbReference>